<proteinExistence type="predicted"/>
<accession>A0A2M7S7L6</accession>
<reference evidence="3" key="1">
    <citation type="submission" date="2017-09" db="EMBL/GenBank/DDBJ databases">
        <title>Depth-based differentiation of microbial function through sediment-hosted aquifers and enrichment of novel symbionts in the deep terrestrial subsurface.</title>
        <authorList>
            <person name="Probst A.J."/>
            <person name="Ladd B."/>
            <person name="Jarett J.K."/>
            <person name="Geller-Mcgrath D.E."/>
            <person name="Sieber C.M.K."/>
            <person name="Emerson J.B."/>
            <person name="Anantharaman K."/>
            <person name="Thomas B.C."/>
            <person name="Malmstrom R."/>
            <person name="Stieglmeier M."/>
            <person name="Klingl A."/>
            <person name="Woyke T."/>
            <person name="Ryan C.M."/>
            <person name="Banfield J.F."/>
        </authorList>
    </citation>
    <scope>NUCLEOTIDE SEQUENCE [LARGE SCALE GENOMIC DNA]</scope>
</reference>
<sequence>MEKKWKRPDISIPVKYRIISGGTGGSNGTGAAVMPDGAILNAEEDLLKMLIEKGARAGDRIEVEMEIFELLKDNRFTADIIQLQEDKPGFETAVLKIREMLGKNRRMFLERISEMQTETELRGEKKEKRIWARVETFLNVKYDIIAHEGDAIDVDSVEPRAELPYYGRILDISEGGLKFFKDTNSVVRIGDVLEILSDIPNISEDQRFFIKTVADRGEAKRGGLFGCVFLKVKKTLRDRIIDYIARKSG</sequence>
<comment type="caution">
    <text evidence="2">The sequence shown here is derived from an EMBL/GenBank/DDBJ whole genome shotgun (WGS) entry which is preliminary data.</text>
</comment>
<evidence type="ECO:0000259" key="1">
    <source>
        <dbReference type="Pfam" id="PF07238"/>
    </source>
</evidence>
<evidence type="ECO:0000313" key="2">
    <source>
        <dbReference type="EMBL" id="PIZ15418.1"/>
    </source>
</evidence>
<organism evidence="2 3">
    <name type="scientific">Candidatus Desantisbacteria bacterium CG_4_10_14_0_8_um_filter_48_22</name>
    <dbReference type="NCBI Taxonomy" id="1974543"/>
    <lineage>
        <taxon>Bacteria</taxon>
        <taxon>Candidatus Desantisiibacteriota</taxon>
    </lineage>
</organism>
<name>A0A2M7S7L6_9BACT</name>
<dbReference type="EMBL" id="PFMR01000264">
    <property type="protein sequence ID" value="PIZ15418.1"/>
    <property type="molecule type" value="Genomic_DNA"/>
</dbReference>
<evidence type="ECO:0000313" key="3">
    <source>
        <dbReference type="Proteomes" id="UP000229307"/>
    </source>
</evidence>
<dbReference type="Proteomes" id="UP000229307">
    <property type="component" value="Unassembled WGS sequence"/>
</dbReference>
<gene>
    <name evidence="2" type="ORF">COY52_09845</name>
</gene>
<dbReference type="GO" id="GO:0035438">
    <property type="term" value="F:cyclic-di-GMP binding"/>
    <property type="evidence" value="ECO:0007669"/>
    <property type="project" value="InterPro"/>
</dbReference>
<dbReference type="AlphaFoldDB" id="A0A2M7S7L6"/>
<protein>
    <recommendedName>
        <fullName evidence="1">PilZ domain-containing protein</fullName>
    </recommendedName>
</protein>
<dbReference type="InterPro" id="IPR009875">
    <property type="entry name" value="PilZ_domain"/>
</dbReference>
<dbReference type="Pfam" id="PF07238">
    <property type="entry name" value="PilZ"/>
    <property type="match status" value="1"/>
</dbReference>
<feature type="domain" description="PilZ" evidence="1">
    <location>
        <begin position="163"/>
        <end position="245"/>
    </location>
</feature>